<gene>
    <name evidence="1" type="ORF">NDU88_004842</name>
</gene>
<dbReference type="Proteomes" id="UP001066276">
    <property type="component" value="Chromosome 12"/>
</dbReference>
<evidence type="ECO:0000313" key="1">
    <source>
        <dbReference type="EMBL" id="KAJ1084696.1"/>
    </source>
</evidence>
<name>A0AAV7KYX5_PLEWA</name>
<dbReference type="AlphaFoldDB" id="A0AAV7KYX5"/>
<evidence type="ECO:0000313" key="2">
    <source>
        <dbReference type="Proteomes" id="UP001066276"/>
    </source>
</evidence>
<reference evidence="1" key="1">
    <citation type="journal article" date="2022" name="bioRxiv">
        <title>Sequencing and chromosome-scale assembly of the giantPleurodeles waltlgenome.</title>
        <authorList>
            <person name="Brown T."/>
            <person name="Elewa A."/>
            <person name="Iarovenko S."/>
            <person name="Subramanian E."/>
            <person name="Araus A.J."/>
            <person name="Petzold A."/>
            <person name="Susuki M."/>
            <person name="Suzuki K.-i.T."/>
            <person name="Hayashi T."/>
            <person name="Toyoda A."/>
            <person name="Oliveira C."/>
            <person name="Osipova E."/>
            <person name="Leigh N.D."/>
            <person name="Simon A."/>
            <person name="Yun M.H."/>
        </authorList>
    </citation>
    <scope>NUCLEOTIDE SEQUENCE</scope>
    <source>
        <strain evidence="1">20211129_DDA</strain>
        <tissue evidence="1">Liver</tissue>
    </source>
</reference>
<comment type="caution">
    <text evidence="1">The sequence shown here is derived from an EMBL/GenBank/DDBJ whole genome shotgun (WGS) entry which is preliminary data.</text>
</comment>
<proteinExistence type="predicted"/>
<organism evidence="1 2">
    <name type="scientific">Pleurodeles waltl</name>
    <name type="common">Iberian ribbed newt</name>
    <dbReference type="NCBI Taxonomy" id="8319"/>
    <lineage>
        <taxon>Eukaryota</taxon>
        <taxon>Metazoa</taxon>
        <taxon>Chordata</taxon>
        <taxon>Craniata</taxon>
        <taxon>Vertebrata</taxon>
        <taxon>Euteleostomi</taxon>
        <taxon>Amphibia</taxon>
        <taxon>Batrachia</taxon>
        <taxon>Caudata</taxon>
        <taxon>Salamandroidea</taxon>
        <taxon>Salamandridae</taxon>
        <taxon>Pleurodelinae</taxon>
        <taxon>Pleurodeles</taxon>
    </lineage>
</organism>
<dbReference type="EMBL" id="JANPWB010000016">
    <property type="protein sequence ID" value="KAJ1084696.1"/>
    <property type="molecule type" value="Genomic_DNA"/>
</dbReference>
<protein>
    <submittedName>
        <fullName evidence="1">Uncharacterized protein</fullName>
    </submittedName>
</protein>
<sequence>MMDSWPHYNSPRLMTISIALSHPLPVFSLEGFEFHRTLIPVQMDLAPPSNPFQFNLEDIVHPRSADLAPAQKVAEYLHGKLCRSFDKEVRNRLRAECPRPELPDKVAETPEIDARMLTFFKKIEKDPKKGIDRAWPSLQDKLPDLTGPLANCFCLHS</sequence>
<keyword evidence="2" id="KW-1185">Reference proteome</keyword>
<accession>A0AAV7KYX5</accession>